<dbReference type="AlphaFoldDB" id="A0AAD8JK42"/>
<dbReference type="EMBL" id="JAUHHV010000017">
    <property type="protein sequence ID" value="KAK1405950.1"/>
    <property type="molecule type" value="Genomic_DNA"/>
</dbReference>
<name>A0AAD8JK42_TARER</name>
<gene>
    <name evidence="3" type="ORF">QVD17_42336</name>
</gene>
<evidence type="ECO:0000256" key="2">
    <source>
        <dbReference type="SAM" id="SignalP"/>
    </source>
</evidence>
<dbReference type="Proteomes" id="UP001229421">
    <property type="component" value="Unassembled WGS sequence"/>
</dbReference>
<keyword evidence="4" id="KW-1185">Reference proteome</keyword>
<reference evidence="3" key="1">
    <citation type="journal article" date="2023" name="bioRxiv">
        <title>Improved chromosome-level genome assembly for marigold (Tagetes erecta).</title>
        <authorList>
            <person name="Jiang F."/>
            <person name="Yuan L."/>
            <person name="Wang S."/>
            <person name="Wang H."/>
            <person name="Xu D."/>
            <person name="Wang A."/>
            <person name="Fan W."/>
        </authorList>
    </citation>
    <scope>NUCLEOTIDE SEQUENCE</scope>
    <source>
        <strain evidence="3">WSJ</strain>
        <tissue evidence="3">Leaf</tissue>
    </source>
</reference>
<sequence length="231" mass="25742">MRKILILIAVFLRIYVDKAGSVPTKNEGDVHALGSQSPLGRKGKVGSLLAQPAVHHIQIGRQLTSIGPGDEPILFSVMRAGWSFYTLIVIRCACAILMNIIREKTSSYRSSMELSEEHMKTLEMDCSELPYAFLLMEMPNEHLRRNAAIPRGSSLKKVSRNNVAFTKTTERMKKRKVLFEADLTEGRGGEGPPRLEPSQINKNEESKHVVGNATEVKSRVKKAMALAVERD</sequence>
<organism evidence="3 4">
    <name type="scientific">Tagetes erecta</name>
    <name type="common">African marigold</name>
    <dbReference type="NCBI Taxonomy" id="13708"/>
    <lineage>
        <taxon>Eukaryota</taxon>
        <taxon>Viridiplantae</taxon>
        <taxon>Streptophyta</taxon>
        <taxon>Embryophyta</taxon>
        <taxon>Tracheophyta</taxon>
        <taxon>Spermatophyta</taxon>
        <taxon>Magnoliopsida</taxon>
        <taxon>eudicotyledons</taxon>
        <taxon>Gunneridae</taxon>
        <taxon>Pentapetalae</taxon>
        <taxon>asterids</taxon>
        <taxon>campanulids</taxon>
        <taxon>Asterales</taxon>
        <taxon>Asteraceae</taxon>
        <taxon>Asteroideae</taxon>
        <taxon>Heliantheae alliance</taxon>
        <taxon>Tageteae</taxon>
        <taxon>Tagetes</taxon>
    </lineage>
</organism>
<comment type="caution">
    <text evidence="3">The sequence shown here is derived from an EMBL/GenBank/DDBJ whole genome shotgun (WGS) entry which is preliminary data.</text>
</comment>
<evidence type="ECO:0000256" key="1">
    <source>
        <dbReference type="SAM" id="MobiDB-lite"/>
    </source>
</evidence>
<feature type="region of interest" description="Disordered" evidence="1">
    <location>
        <begin position="182"/>
        <end position="206"/>
    </location>
</feature>
<proteinExistence type="predicted"/>
<evidence type="ECO:0000313" key="3">
    <source>
        <dbReference type="EMBL" id="KAK1405950.1"/>
    </source>
</evidence>
<protein>
    <submittedName>
        <fullName evidence="3">Uncharacterized protein</fullName>
    </submittedName>
</protein>
<evidence type="ECO:0000313" key="4">
    <source>
        <dbReference type="Proteomes" id="UP001229421"/>
    </source>
</evidence>
<feature type="chain" id="PRO_5042230271" evidence="2">
    <location>
        <begin position="22"/>
        <end position="231"/>
    </location>
</feature>
<accession>A0AAD8JK42</accession>
<feature type="signal peptide" evidence="2">
    <location>
        <begin position="1"/>
        <end position="21"/>
    </location>
</feature>
<keyword evidence="2" id="KW-0732">Signal</keyword>